<dbReference type="GO" id="GO:0003723">
    <property type="term" value="F:RNA binding"/>
    <property type="evidence" value="ECO:0007669"/>
    <property type="project" value="InterPro"/>
</dbReference>
<name>A0A0E9NKA8_SAICN</name>
<dbReference type="InterPro" id="IPR020103">
    <property type="entry name" value="PsdUridine_synth_cat_dom_sf"/>
</dbReference>
<dbReference type="PANTHER" id="PTHR21600:SF87">
    <property type="entry name" value="RNA PSEUDOURIDYLATE SYNTHASE DOMAIN-CONTAINING PROTEIN 1"/>
    <property type="match status" value="1"/>
</dbReference>
<dbReference type="EMBL" id="BACD03000026">
    <property type="protein sequence ID" value="GAO49835.1"/>
    <property type="molecule type" value="Genomic_DNA"/>
</dbReference>
<dbReference type="PANTHER" id="PTHR21600">
    <property type="entry name" value="MITOCHONDRIAL RNA PSEUDOURIDINE SYNTHASE"/>
    <property type="match status" value="1"/>
</dbReference>
<dbReference type="InterPro" id="IPR006224">
    <property type="entry name" value="PsdUridine_synth_RluA-like_CS"/>
</dbReference>
<reference evidence="3 4" key="2">
    <citation type="journal article" date="2014" name="J. Gen. Appl. Microbiol.">
        <title>The early diverging ascomycetous budding yeast Saitoella complicata has three histone deacetylases belonging to the Clr6, Hos2, and Rpd3 lineages.</title>
        <authorList>
            <person name="Nishida H."/>
            <person name="Matsumoto T."/>
            <person name="Kondo S."/>
            <person name="Hamamoto M."/>
            <person name="Yoshikawa H."/>
        </authorList>
    </citation>
    <scope>NUCLEOTIDE SEQUENCE [LARGE SCALE GENOMIC DNA]</scope>
    <source>
        <strain evidence="3 4">NRRL Y-17804</strain>
    </source>
</reference>
<reference evidence="3 4" key="1">
    <citation type="journal article" date="2011" name="J. Gen. Appl. Microbiol.">
        <title>Draft genome sequencing of the enigmatic yeast Saitoella complicata.</title>
        <authorList>
            <person name="Nishida H."/>
            <person name="Hamamoto M."/>
            <person name="Sugiyama J."/>
        </authorList>
    </citation>
    <scope>NUCLEOTIDE SEQUENCE [LARGE SCALE GENOMIC DNA]</scope>
    <source>
        <strain evidence="3 4">NRRL Y-17804</strain>
    </source>
</reference>
<dbReference type="GO" id="GO:0009982">
    <property type="term" value="F:pseudouridine synthase activity"/>
    <property type="evidence" value="ECO:0007669"/>
    <property type="project" value="InterPro"/>
</dbReference>
<comment type="similarity">
    <text evidence="1">Belongs to the pseudouridine synthase RluA family.</text>
</comment>
<evidence type="ECO:0000313" key="4">
    <source>
        <dbReference type="Proteomes" id="UP000033140"/>
    </source>
</evidence>
<feature type="domain" description="Pseudouridine synthase RsuA/RluA-like" evidence="2">
    <location>
        <begin position="48"/>
        <end position="203"/>
    </location>
</feature>
<comment type="caution">
    <text evidence="3">The sequence shown here is derived from an EMBL/GenBank/DDBJ whole genome shotgun (WGS) entry which is preliminary data.</text>
</comment>
<proteinExistence type="inferred from homology"/>
<dbReference type="InterPro" id="IPR006145">
    <property type="entry name" value="PsdUridine_synth_RsuA/RluA"/>
</dbReference>
<dbReference type="Pfam" id="PF00849">
    <property type="entry name" value="PseudoU_synth_2"/>
    <property type="match status" value="1"/>
</dbReference>
<accession>A0A0E9NKA8</accession>
<organism evidence="3 4">
    <name type="scientific">Saitoella complicata (strain BCRC 22490 / CBS 7301 / JCM 7358 / NBRC 10748 / NRRL Y-17804)</name>
    <dbReference type="NCBI Taxonomy" id="698492"/>
    <lineage>
        <taxon>Eukaryota</taxon>
        <taxon>Fungi</taxon>
        <taxon>Dikarya</taxon>
        <taxon>Ascomycota</taxon>
        <taxon>Taphrinomycotina</taxon>
        <taxon>Taphrinomycotina incertae sedis</taxon>
        <taxon>Saitoella</taxon>
    </lineage>
</organism>
<evidence type="ECO:0000313" key="3">
    <source>
        <dbReference type="EMBL" id="GAO49835.1"/>
    </source>
</evidence>
<gene>
    <name evidence="3" type="ORF">G7K_3973-t1</name>
</gene>
<dbReference type="STRING" id="698492.A0A0E9NKA8"/>
<dbReference type="Proteomes" id="UP000033140">
    <property type="component" value="Unassembled WGS sequence"/>
</dbReference>
<evidence type="ECO:0000259" key="2">
    <source>
        <dbReference type="Pfam" id="PF00849"/>
    </source>
</evidence>
<sequence>MYFTVNPVYEKPKNRYISIRFKLRSYKMSGRLGIGRYPKPQILTAAKHYLTLVKPPNISVQEDLSHALLEHHPDLFQKLEECQHEPKLVHRLDRPVTGVMIMGRTPYGVRELTSAFAAASKGKEPRVEKLYHALVKPSKLSRLITQDVGKPLFIGDGYEGEEKGSRTEVKILKRYEKEGMKSMLLELKPITGHKHQLRRHCSQNLRAPIIGDYLYYLDGKNVKPGTKEPVGGFKTRKGGMFLHCTGLRWKMGLNWYEEEVLPTWWRDPNQEYPELVKKLHRPPPPKESEEPTPVLLIQYVPHPPRIKTLLHHKRKRRKRTKKDKPSIHRTIKVLQKVFKTRCYTTSNSGSVYASSHSTFQ</sequence>
<dbReference type="InterPro" id="IPR050188">
    <property type="entry name" value="RluA_PseudoU_synthase"/>
</dbReference>
<dbReference type="PROSITE" id="PS01129">
    <property type="entry name" value="PSI_RLU"/>
    <property type="match status" value="1"/>
</dbReference>
<protein>
    <recommendedName>
        <fullName evidence="2">Pseudouridine synthase RsuA/RluA-like domain-containing protein</fullName>
    </recommendedName>
</protein>
<dbReference type="AlphaFoldDB" id="A0A0E9NKA8"/>
<dbReference type="Gene3D" id="3.30.2350.10">
    <property type="entry name" value="Pseudouridine synthase"/>
    <property type="match status" value="1"/>
</dbReference>
<dbReference type="CDD" id="cd02869">
    <property type="entry name" value="PseudoU_synth_RluA_like"/>
    <property type="match status" value="1"/>
</dbReference>
<dbReference type="SUPFAM" id="SSF55120">
    <property type="entry name" value="Pseudouridine synthase"/>
    <property type="match status" value="1"/>
</dbReference>
<keyword evidence="4" id="KW-1185">Reference proteome</keyword>
<dbReference type="GO" id="GO:0000455">
    <property type="term" value="P:enzyme-directed rRNA pseudouridine synthesis"/>
    <property type="evidence" value="ECO:0007669"/>
    <property type="project" value="TreeGrafter"/>
</dbReference>
<evidence type="ECO:0000256" key="1">
    <source>
        <dbReference type="ARBA" id="ARBA00010876"/>
    </source>
</evidence>
<reference evidence="3 4" key="3">
    <citation type="journal article" date="2015" name="Genome Announc.">
        <title>Draft Genome Sequence of the Archiascomycetous Yeast Saitoella complicata.</title>
        <authorList>
            <person name="Yamauchi K."/>
            <person name="Kondo S."/>
            <person name="Hamamoto M."/>
            <person name="Takahashi Y."/>
            <person name="Ogura Y."/>
            <person name="Hayashi T."/>
            <person name="Nishida H."/>
        </authorList>
    </citation>
    <scope>NUCLEOTIDE SEQUENCE [LARGE SCALE GENOMIC DNA]</scope>
    <source>
        <strain evidence="3 4">NRRL Y-17804</strain>
    </source>
</reference>